<dbReference type="PANTHER" id="PTHR31318">
    <property type="entry name" value="EXPRESSED PROTEIN-RELATED"/>
    <property type="match status" value="1"/>
</dbReference>
<keyword evidence="1" id="KW-0812">Transmembrane</keyword>
<evidence type="ECO:0008006" key="5">
    <source>
        <dbReference type="Google" id="ProtNLM"/>
    </source>
</evidence>
<dbReference type="InParanoid" id="A0A151Z910"/>
<dbReference type="EMBL" id="LODT01000037">
    <property type="protein sequence ID" value="KYQ90344.1"/>
    <property type="molecule type" value="Genomic_DNA"/>
</dbReference>
<keyword evidence="1" id="KW-1133">Transmembrane helix</keyword>
<evidence type="ECO:0000256" key="1">
    <source>
        <dbReference type="SAM" id="Phobius"/>
    </source>
</evidence>
<evidence type="ECO:0000313" key="4">
    <source>
        <dbReference type="Proteomes" id="UP000076078"/>
    </source>
</evidence>
<gene>
    <name evidence="3" type="ORF">DLAC_08958</name>
</gene>
<organism evidence="3 4">
    <name type="scientific">Tieghemostelium lacteum</name>
    <name type="common">Slime mold</name>
    <name type="synonym">Dictyostelium lacteum</name>
    <dbReference type="NCBI Taxonomy" id="361077"/>
    <lineage>
        <taxon>Eukaryota</taxon>
        <taxon>Amoebozoa</taxon>
        <taxon>Evosea</taxon>
        <taxon>Eumycetozoa</taxon>
        <taxon>Dictyostelia</taxon>
        <taxon>Dictyosteliales</taxon>
        <taxon>Raperosteliaceae</taxon>
        <taxon>Tieghemostelium</taxon>
    </lineage>
</organism>
<dbReference type="Proteomes" id="UP000076078">
    <property type="component" value="Unassembled WGS sequence"/>
</dbReference>
<evidence type="ECO:0000256" key="2">
    <source>
        <dbReference type="SAM" id="SignalP"/>
    </source>
</evidence>
<keyword evidence="1" id="KW-0472">Membrane</keyword>
<sequence length="488" mass="52822">MKLNLNIIVVVLLVNSVIVINGQNGLCTVYVSNNVTTNSPDQLECGSSVNSTCKTLDNAIRFCLAAREINISVTFDSGVYSMNTNYSGMNLYGKGFSMIGHPTDVTTIDCATTVDVNQIFAITNTQGNGNQSTSFSVSNLSFINVKASLLDIQSEVGPGKVTVSLENSSFQGSSALLLLNVKGNPGNPGLVNIQLNNVLLQGQFGPVISSTSATVSLGVKMSGCTTMSISYFHFTNSILTVSSSVISGAVNELTGISILELDNTNYQINGTKYTDSNNVQFISATNTPQGAKPTLSNTTFFKNQGTLITLSNAQLTMDNCIFSANDSPNGTIVSVTKSQLQVSNGHINLNTGTIFTFQNSQITLQQMTVFTNYDYQLFNCQNSNITVTNITMEGNTDELNDSQVSCQQCQYTDLNSDLDLCTATSSSDTSDPDNNLYKVHIMLIVLGSVFGFALVIIFGYFIFKKFQHRSHTRNQKLNNTIRQPLLYR</sequence>
<dbReference type="AlphaFoldDB" id="A0A151Z910"/>
<comment type="caution">
    <text evidence="3">The sequence shown here is derived from an EMBL/GenBank/DDBJ whole genome shotgun (WGS) entry which is preliminary data.</text>
</comment>
<evidence type="ECO:0000313" key="3">
    <source>
        <dbReference type="EMBL" id="KYQ90344.1"/>
    </source>
</evidence>
<feature type="chain" id="PRO_5007593073" description="Transmembrane protein" evidence="2">
    <location>
        <begin position="23"/>
        <end position="488"/>
    </location>
</feature>
<keyword evidence="2" id="KW-0732">Signal</keyword>
<dbReference type="PANTHER" id="PTHR31318:SF1">
    <property type="entry name" value="POLYMORPHIC MEMBRANE PROTEIN REPEAT-CONTAINING PROTEIN-RELATED"/>
    <property type="match status" value="1"/>
</dbReference>
<proteinExistence type="predicted"/>
<feature type="signal peptide" evidence="2">
    <location>
        <begin position="1"/>
        <end position="22"/>
    </location>
</feature>
<keyword evidence="4" id="KW-1185">Reference proteome</keyword>
<accession>A0A151Z910</accession>
<feature type="transmembrane region" description="Helical" evidence="1">
    <location>
        <begin position="439"/>
        <end position="463"/>
    </location>
</feature>
<protein>
    <recommendedName>
        <fullName evidence="5">Transmembrane protein</fullName>
    </recommendedName>
</protein>
<reference evidence="3 4" key="1">
    <citation type="submission" date="2015-12" db="EMBL/GenBank/DDBJ databases">
        <title>Dictyostelia acquired genes for synthesis and detection of signals that induce cell-type specialization by lateral gene transfer from prokaryotes.</title>
        <authorList>
            <person name="Gloeckner G."/>
            <person name="Schaap P."/>
        </authorList>
    </citation>
    <scope>NUCLEOTIDE SEQUENCE [LARGE SCALE GENOMIC DNA]</scope>
    <source>
        <strain evidence="3 4">TK</strain>
    </source>
</reference>
<name>A0A151Z910_TIELA</name>
<dbReference type="FunCoup" id="A0A151Z910">
    <property type="interactions" value="5"/>
</dbReference>